<dbReference type="InterPro" id="IPR017853">
    <property type="entry name" value="GH"/>
</dbReference>
<evidence type="ECO:0000256" key="8">
    <source>
        <dbReference type="ARBA" id="ARBA00023326"/>
    </source>
</evidence>
<dbReference type="GO" id="GO:0045493">
    <property type="term" value="P:xylan catabolic process"/>
    <property type="evidence" value="ECO:0007669"/>
    <property type="project" value="UniProtKB-KW"/>
</dbReference>
<keyword evidence="5 9" id="KW-0378">Hydrolase</keyword>
<comment type="similarity">
    <text evidence="2 9">Belongs to the glycosyl hydrolase 10 (cellulase F) family.</text>
</comment>
<feature type="domain" description="GH10" evidence="10">
    <location>
        <begin position="59"/>
        <end position="365"/>
    </location>
</feature>
<gene>
    <name evidence="11" type="ORF">CVD27_07110</name>
</gene>
<dbReference type="SUPFAM" id="SSF51445">
    <property type="entry name" value="(Trans)glycosidases"/>
    <property type="match status" value="1"/>
</dbReference>
<accession>A0A2N5HMF2</accession>
<dbReference type="InterPro" id="IPR001000">
    <property type="entry name" value="GH10_dom"/>
</dbReference>
<dbReference type="OrthoDB" id="9809277at2"/>
<evidence type="ECO:0000256" key="1">
    <source>
        <dbReference type="ARBA" id="ARBA00000681"/>
    </source>
</evidence>
<name>A0A2N5HMF2_9BACI</name>
<organism evidence="11 12">
    <name type="scientific">Neobacillus cucumis</name>
    <dbReference type="NCBI Taxonomy" id="1740721"/>
    <lineage>
        <taxon>Bacteria</taxon>
        <taxon>Bacillati</taxon>
        <taxon>Bacillota</taxon>
        <taxon>Bacilli</taxon>
        <taxon>Bacillales</taxon>
        <taxon>Bacillaceae</taxon>
        <taxon>Neobacillus</taxon>
    </lineage>
</organism>
<keyword evidence="4" id="KW-0732">Signal</keyword>
<dbReference type="GO" id="GO:0031176">
    <property type="term" value="F:endo-1,4-beta-xylanase activity"/>
    <property type="evidence" value="ECO:0007669"/>
    <property type="project" value="UniProtKB-EC"/>
</dbReference>
<dbReference type="PROSITE" id="PS51760">
    <property type="entry name" value="GH10_2"/>
    <property type="match status" value="1"/>
</dbReference>
<evidence type="ECO:0000256" key="9">
    <source>
        <dbReference type="RuleBase" id="RU361174"/>
    </source>
</evidence>
<dbReference type="RefSeq" id="WP_101647190.1">
    <property type="nucleotide sequence ID" value="NZ_PGVE01000031.1"/>
</dbReference>
<dbReference type="Gene3D" id="3.20.20.80">
    <property type="entry name" value="Glycosidases"/>
    <property type="match status" value="1"/>
</dbReference>
<dbReference type="Pfam" id="PF00331">
    <property type="entry name" value="Glyco_hydro_10"/>
    <property type="match status" value="1"/>
</dbReference>
<dbReference type="AlphaFoldDB" id="A0A2N5HMF2"/>
<proteinExistence type="inferred from homology"/>
<keyword evidence="3 11" id="KW-0858">Xylan degradation</keyword>
<keyword evidence="7 9" id="KW-0326">Glycosidase</keyword>
<dbReference type="PANTHER" id="PTHR31490:SF88">
    <property type="entry name" value="BETA-XYLANASE"/>
    <property type="match status" value="1"/>
</dbReference>
<protein>
    <recommendedName>
        <fullName evidence="9">Beta-xylanase</fullName>
        <ecNumber evidence="9">3.2.1.8</ecNumber>
    </recommendedName>
</protein>
<evidence type="ECO:0000256" key="6">
    <source>
        <dbReference type="ARBA" id="ARBA00023277"/>
    </source>
</evidence>
<reference evidence="11 12" key="1">
    <citation type="submission" date="2017-11" db="EMBL/GenBank/DDBJ databases">
        <title>Comparitive Functional Genomics of Dry Heat Resistant strains isolated from the Viking Spacecraft.</title>
        <authorList>
            <person name="Seuylemezian A."/>
            <person name="Cooper K."/>
            <person name="Vaishampayan P."/>
        </authorList>
    </citation>
    <scope>NUCLEOTIDE SEQUENCE [LARGE SCALE GENOMIC DNA]</scope>
    <source>
        <strain evidence="11 12">V32-6</strain>
    </source>
</reference>
<dbReference type="EC" id="3.2.1.8" evidence="9"/>
<keyword evidence="6 9" id="KW-0119">Carbohydrate metabolism</keyword>
<dbReference type="PANTHER" id="PTHR31490">
    <property type="entry name" value="GLYCOSYL HYDROLASE"/>
    <property type="match status" value="1"/>
</dbReference>
<dbReference type="InterPro" id="IPR044846">
    <property type="entry name" value="GH10"/>
</dbReference>
<evidence type="ECO:0000256" key="2">
    <source>
        <dbReference type="ARBA" id="ARBA00007495"/>
    </source>
</evidence>
<evidence type="ECO:0000259" key="10">
    <source>
        <dbReference type="PROSITE" id="PS51760"/>
    </source>
</evidence>
<comment type="catalytic activity">
    <reaction evidence="1 9">
        <text>Endohydrolysis of (1-&gt;4)-beta-D-xylosidic linkages in xylans.</text>
        <dbReference type="EC" id="3.2.1.8"/>
    </reaction>
</comment>
<keyword evidence="12" id="KW-1185">Reference proteome</keyword>
<evidence type="ECO:0000256" key="7">
    <source>
        <dbReference type="ARBA" id="ARBA00023295"/>
    </source>
</evidence>
<dbReference type="EMBL" id="PGVE01000031">
    <property type="protein sequence ID" value="PLS06690.1"/>
    <property type="molecule type" value="Genomic_DNA"/>
</dbReference>
<evidence type="ECO:0000313" key="11">
    <source>
        <dbReference type="EMBL" id="PLS06690.1"/>
    </source>
</evidence>
<evidence type="ECO:0000256" key="3">
    <source>
        <dbReference type="ARBA" id="ARBA00022651"/>
    </source>
</evidence>
<sequence>MGLTNEFAHRMARKTIKLVDVSGNPVKGKEVSLRLTNHKFLFGCGIFDTIEVANKSVPADRLTFLEDKLDKFVDVFNFATLPFYWGVFPDYWGGFEPEKGKPRTNELKAAAQWLKERNVTVKGHPLVWHTATAPWLLDMSNEDILKAQLTRIEREVSDFKGLIDMWDVINEVVIMPIYDKYDNGITRICKELGRVGMIKEMFAKTRECNPGATLLLNDFNTSINYEILIDGCLQAGVPIDAIGIQSHQHQGYWGREKLEEVLERFSHFGLPIHFTENSLLSGHLMPPEIGDLNDYQIPDWPSTPEDEERQAKEVEEMYSILFKHPQVEAISSWQFSDDGAWIGAPSGFIRKDNSLKPSYKVLQKLIKGDWTTKETLKTDENGMISFEGFLGDYDLVCDDKKVSFQLDNKEDEAFQIINLIHTDVLV</sequence>
<dbReference type="Proteomes" id="UP000234950">
    <property type="component" value="Unassembled WGS sequence"/>
</dbReference>
<dbReference type="PRINTS" id="PR00134">
    <property type="entry name" value="GLHYDRLASE10"/>
</dbReference>
<keyword evidence="8 9" id="KW-0624">Polysaccharide degradation</keyword>
<evidence type="ECO:0000313" key="12">
    <source>
        <dbReference type="Proteomes" id="UP000234950"/>
    </source>
</evidence>
<dbReference type="SMART" id="SM00633">
    <property type="entry name" value="Glyco_10"/>
    <property type="match status" value="1"/>
</dbReference>
<evidence type="ECO:0000256" key="5">
    <source>
        <dbReference type="ARBA" id="ARBA00022801"/>
    </source>
</evidence>
<comment type="caution">
    <text evidence="11">The sequence shown here is derived from an EMBL/GenBank/DDBJ whole genome shotgun (WGS) entry which is preliminary data.</text>
</comment>
<evidence type="ECO:0000256" key="4">
    <source>
        <dbReference type="ARBA" id="ARBA00022729"/>
    </source>
</evidence>